<evidence type="ECO:0000313" key="7">
    <source>
        <dbReference type="EMBL" id="RXH93914.1"/>
    </source>
</evidence>
<dbReference type="InterPro" id="IPR056789">
    <property type="entry name" value="LRR_R13L1-DRL21"/>
</dbReference>
<feature type="domain" description="Disease resistance N-terminal" evidence="5">
    <location>
        <begin position="12"/>
        <end position="99"/>
    </location>
</feature>
<dbReference type="InterPro" id="IPR041118">
    <property type="entry name" value="Rx_N"/>
</dbReference>
<evidence type="ECO:0000256" key="4">
    <source>
        <dbReference type="SAM" id="SignalP"/>
    </source>
</evidence>
<feature type="chain" id="PRO_5019729928" evidence="4">
    <location>
        <begin position="22"/>
        <end position="276"/>
    </location>
</feature>
<dbReference type="AlphaFoldDB" id="A0A498JIS3"/>
<evidence type="ECO:0000259" key="5">
    <source>
        <dbReference type="Pfam" id="PF18052"/>
    </source>
</evidence>
<dbReference type="Gene3D" id="1.20.5.4130">
    <property type="match status" value="1"/>
</dbReference>
<sequence>MAVGDIFLAAFLHVLLEKLASRDFLNFACQGGIDKKLMEWRKILYAIAEVLNDAEEKQLISEAVKLWLDDLKNLAYDVEDILDKISTEMLRRKLKEKQRAGISKVQSFIPKVKLLQFSMNSEIKEITQRVESSVREIGPMLLLRGTLRLSRIENVIDVEDARQTDLISKEGLNALQLEWSDKKENDKGVLVMLQPHGNLEELTINGCGGLKFSTWVGDPLFSNMMLVRLENCKNCGFLPLLGQLLFLKELYVSGMPGVESVGYEFHGNGSFSFPRL</sequence>
<keyword evidence="3" id="KW-0611">Plant defense</keyword>
<keyword evidence="8" id="KW-1185">Reference proteome</keyword>
<dbReference type="PANTHER" id="PTHR47186:SF3">
    <property type="entry name" value="OS09G0267800 PROTEIN"/>
    <property type="match status" value="1"/>
</dbReference>
<feature type="domain" description="R13L1/DRL21-like LRR repeat region" evidence="6">
    <location>
        <begin position="136"/>
        <end position="255"/>
    </location>
</feature>
<keyword evidence="4" id="KW-0732">Signal</keyword>
<evidence type="ECO:0000256" key="2">
    <source>
        <dbReference type="ARBA" id="ARBA00022741"/>
    </source>
</evidence>
<protein>
    <submittedName>
        <fullName evidence="7">Uncharacterized protein</fullName>
    </submittedName>
</protein>
<dbReference type="GO" id="GO:0000166">
    <property type="term" value="F:nucleotide binding"/>
    <property type="evidence" value="ECO:0007669"/>
    <property type="project" value="UniProtKB-KW"/>
</dbReference>
<evidence type="ECO:0000256" key="1">
    <source>
        <dbReference type="ARBA" id="ARBA00022737"/>
    </source>
</evidence>
<reference evidence="7 8" key="1">
    <citation type="submission" date="2018-10" db="EMBL/GenBank/DDBJ databases">
        <title>A high-quality apple genome assembly.</title>
        <authorList>
            <person name="Hu J."/>
        </authorList>
    </citation>
    <scope>NUCLEOTIDE SEQUENCE [LARGE SCALE GENOMIC DNA]</scope>
    <source>
        <strain evidence="8">cv. HFTH1</strain>
        <tissue evidence="7">Young leaf</tissue>
    </source>
</reference>
<evidence type="ECO:0000259" key="6">
    <source>
        <dbReference type="Pfam" id="PF25019"/>
    </source>
</evidence>
<evidence type="ECO:0000313" key="8">
    <source>
        <dbReference type="Proteomes" id="UP000290289"/>
    </source>
</evidence>
<keyword evidence="1" id="KW-0677">Repeat</keyword>
<dbReference type="Pfam" id="PF18052">
    <property type="entry name" value="Rx_N"/>
    <property type="match status" value="1"/>
</dbReference>
<feature type="signal peptide" evidence="4">
    <location>
        <begin position="1"/>
        <end position="21"/>
    </location>
</feature>
<keyword evidence="2" id="KW-0547">Nucleotide-binding</keyword>
<gene>
    <name evidence="7" type="ORF">DVH24_015981</name>
</gene>
<dbReference type="Proteomes" id="UP000290289">
    <property type="component" value="Chromosome 7"/>
</dbReference>
<dbReference type="PANTHER" id="PTHR47186">
    <property type="entry name" value="LEUCINE-RICH REPEAT-CONTAINING PROTEIN 57"/>
    <property type="match status" value="1"/>
</dbReference>
<dbReference type="SUPFAM" id="SSF52047">
    <property type="entry name" value="RNI-like"/>
    <property type="match status" value="1"/>
</dbReference>
<proteinExistence type="predicted"/>
<organism evidence="7 8">
    <name type="scientific">Malus domestica</name>
    <name type="common">Apple</name>
    <name type="synonym">Pyrus malus</name>
    <dbReference type="NCBI Taxonomy" id="3750"/>
    <lineage>
        <taxon>Eukaryota</taxon>
        <taxon>Viridiplantae</taxon>
        <taxon>Streptophyta</taxon>
        <taxon>Embryophyta</taxon>
        <taxon>Tracheophyta</taxon>
        <taxon>Spermatophyta</taxon>
        <taxon>Magnoliopsida</taxon>
        <taxon>eudicotyledons</taxon>
        <taxon>Gunneridae</taxon>
        <taxon>Pentapetalae</taxon>
        <taxon>rosids</taxon>
        <taxon>fabids</taxon>
        <taxon>Rosales</taxon>
        <taxon>Rosaceae</taxon>
        <taxon>Amygdaloideae</taxon>
        <taxon>Maleae</taxon>
        <taxon>Malus</taxon>
    </lineage>
</organism>
<evidence type="ECO:0000256" key="3">
    <source>
        <dbReference type="ARBA" id="ARBA00022821"/>
    </source>
</evidence>
<dbReference type="Pfam" id="PF25019">
    <property type="entry name" value="LRR_R13L1-DRL21"/>
    <property type="match status" value="1"/>
</dbReference>
<comment type="caution">
    <text evidence="7">The sequence shown here is derived from an EMBL/GenBank/DDBJ whole genome shotgun (WGS) entry which is preliminary data.</text>
</comment>
<name>A0A498JIS3_MALDO</name>
<dbReference type="GO" id="GO:0006952">
    <property type="term" value="P:defense response"/>
    <property type="evidence" value="ECO:0007669"/>
    <property type="project" value="UniProtKB-KW"/>
</dbReference>
<dbReference type="EMBL" id="RDQH01000333">
    <property type="protein sequence ID" value="RXH93914.1"/>
    <property type="molecule type" value="Genomic_DNA"/>
</dbReference>
<accession>A0A498JIS3</accession>